<dbReference type="GO" id="GO:0004674">
    <property type="term" value="F:protein serine/threonine kinase activity"/>
    <property type="evidence" value="ECO:0007669"/>
    <property type="project" value="UniProtKB-KW"/>
</dbReference>
<keyword evidence="10" id="KW-1185">Reference proteome</keyword>
<dbReference type="OrthoDB" id="4062651at2759"/>
<keyword evidence="3 6" id="KW-0547">Nucleotide-binding</keyword>
<dbReference type="GO" id="GO:0005737">
    <property type="term" value="C:cytoplasm"/>
    <property type="evidence" value="ECO:0007669"/>
    <property type="project" value="TreeGrafter"/>
</dbReference>
<feature type="region of interest" description="Disordered" evidence="7">
    <location>
        <begin position="1"/>
        <end position="93"/>
    </location>
</feature>
<dbReference type="PROSITE" id="PS00107">
    <property type="entry name" value="PROTEIN_KINASE_ATP"/>
    <property type="match status" value="1"/>
</dbReference>
<feature type="region of interest" description="Disordered" evidence="7">
    <location>
        <begin position="150"/>
        <end position="187"/>
    </location>
</feature>
<dbReference type="GO" id="GO:0005524">
    <property type="term" value="F:ATP binding"/>
    <property type="evidence" value="ECO:0007669"/>
    <property type="project" value="UniProtKB-UniRule"/>
</dbReference>
<feature type="region of interest" description="Disordered" evidence="7">
    <location>
        <begin position="563"/>
        <end position="599"/>
    </location>
</feature>
<evidence type="ECO:0000313" key="9">
    <source>
        <dbReference type="EMBL" id="GBF93918.1"/>
    </source>
</evidence>
<evidence type="ECO:0000256" key="1">
    <source>
        <dbReference type="ARBA" id="ARBA00022527"/>
    </source>
</evidence>
<feature type="compositionally biased region" description="Basic and acidic residues" evidence="7">
    <location>
        <begin position="83"/>
        <end position="93"/>
    </location>
</feature>
<dbReference type="InterPro" id="IPR008271">
    <property type="entry name" value="Ser/Thr_kinase_AS"/>
</dbReference>
<dbReference type="AlphaFoldDB" id="A0A2V0P212"/>
<organism evidence="9 10">
    <name type="scientific">Raphidocelis subcapitata</name>
    <dbReference type="NCBI Taxonomy" id="307507"/>
    <lineage>
        <taxon>Eukaryota</taxon>
        <taxon>Viridiplantae</taxon>
        <taxon>Chlorophyta</taxon>
        <taxon>core chlorophytes</taxon>
        <taxon>Chlorophyceae</taxon>
        <taxon>CS clade</taxon>
        <taxon>Sphaeropleales</taxon>
        <taxon>Selenastraceae</taxon>
        <taxon>Raphidocelis</taxon>
    </lineage>
</organism>
<dbReference type="InterPro" id="IPR017441">
    <property type="entry name" value="Protein_kinase_ATP_BS"/>
</dbReference>
<evidence type="ECO:0000256" key="6">
    <source>
        <dbReference type="PROSITE-ProRule" id="PRU10141"/>
    </source>
</evidence>
<dbReference type="PRINTS" id="PR00109">
    <property type="entry name" value="TYRKINASE"/>
</dbReference>
<keyword evidence="1" id="KW-0723">Serine/threonine-protein kinase</keyword>
<name>A0A2V0P212_9CHLO</name>
<evidence type="ECO:0000256" key="7">
    <source>
        <dbReference type="SAM" id="MobiDB-lite"/>
    </source>
</evidence>
<dbReference type="STRING" id="307507.A0A2V0P212"/>
<accession>A0A2V0P212</accession>
<dbReference type="InterPro" id="IPR000719">
    <property type="entry name" value="Prot_kinase_dom"/>
</dbReference>
<dbReference type="EMBL" id="BDRX01000046">
    <property type="protein sequence ID" value="GBF93918.1"/>
    <property type="molecule type" value="Genomic_DNA"/>
</dbReference>
<sequence length="599" mass="61881">MEGLLGQISSKLSISKKEPAAASQSAKQGPSFAIPAGRSLAQSFSKSDDASGAHSTPHTPPRASTPPDDYAADDGQGGDEPMEVCKREDSETYAKRTITEIETCLGFRFGGGGPAPPEDETIDDAEIQNLNSQVEAALAQGLSFKDKFRTSDRRRATASDVGDDDADAAGVHGSSGSGDGGKALEDVADGVGAPPVAAAAAVPVAAAPAGGAAAAAKAAAAPGAGPKKKLGGLKLAVGSQMDTGEWTSHGQFLKRDKPGTQIPGGLQQIKVEDLIKVKELGRGCFGSVWLAKWRGVEVALKEMLHQASCAAAGAEGKPGGHDTNPAEVFSEAEKLASLRHPCVMGFYGIVTSPDAYATVSEYICHGSLRGGLMKIKKKGIHDKRLRAYITLQAAHGMEYLHLNYMVHFDLKCDNLLCDLRDLNKPVVKIGDLGLSKLKKGSFVSGNMRGTLPWMAPELFPSVPAAVSGVHARPEAEDRVDVFSFGVCMWEIWTLGEQPYPNLSLQEIFAGVMTGTLRPALPPGCDPAWASLMQDCWHGNPRLRPSFTEIIHRLEAMLQRWGAPSGGSAGGGSGGGALAAAAAGGGGGGAGGGAAGGGGK</sequence>
<protein>
    <recommendedName>
        <fullName evidence="8">Protein kinase domain-containing protein</fullName>
    </recommendedName>
</protein>
<dbReference type="InterPro" id="IPR050167">
    <property type="entry name" value="Ser_Thr_protein_kinase"/>
</dbReference>
<dbReference type="Pfam" id="PF07714">
    <property type="entry name" value="PK_Tyr_Ser-Thr"/>
    <property type="match status" value="1"/>
</dbReference>
<dbReference type="SMART" id="SM00220">
    <property type="entry name" value="S_TKc"/>
    <property type="match status" value="1"/>
</dbReference>
<feature type="compositionally biased region" description="Acidic residues" evidence="7">
    <location>
        <begin position="70"/>
        <end position="82"/>
    </location>
</feature>
<dbReference type="PROSITE" id="PS50011">
    <property type="entry name" value="PROTEIN_KINASE_DOM"/>
    <property type="match status" value="1"/>
</dbReference>
<evidence type="ECO:0000313" key="10">
    <source>
        <dbReference type="Proteomes" id="UP000247498"/>
    </source>
</evidence>
<dbReference type="PANTHER" id="PTHR23257">
    <property type="entry name" value="SERINE-THREONINE PROTEIN KINASE"/>
    <property type="match status" value="1"/>
</dbReference>
<dbReference type="Gene3D" id="1.10.510.10">
    <property type="entry name" value="Transferase(Phosphotransferase) domain 1"/>
    <property type="match status" value="1"/>
</dbReference>
<evidence type="ECO:0000256" key="4">
    <source>
        <dbReference type="ARBA" id="ARBA00022777"/>
    </source>
</evidence>
<dbReference type="InterPro" id="IPR001245">
    <property type="entry name" value="Ser-Thr/Tyr_kinase_cat_dom"/>
</dbReference>
<dbReference type="GO" id="GO:0007165">
    <property type="term" value="P:signal transduction"/>
    <property type="evidence" value="ECO:0007669"/>
    <property type="project" value="TreeGrafter"/>
</dbReference>
<dbReference type="InterPro" id="IPR011009">
    <property type="entry name" value="Kinase-like_dom_sf"/>
</dbReference>
<dbReference type="Proteomes" id="UP000247498">
    <property type="component" value="Unassembled WGS sequence"/>
</dbReference>
<feature type="domain" description="Protein kinase" evidence="8">
    <location>
        <begin position="274"/>
        <end position="557"/>
    </location>
</feature>
<evidence type="ECO:0000256" key="2">
    <source>
        <dbReference type="ARBA" id="ARBA00022679"/>
    </source>
</evidence>
<feature type="binding site" evidence="6">
    <location>
        <position position="301"/>
    </location>
    <ligand>
        <name>ATP</name>
        <dbReference type="ChEBI" id="CHEBI:30616"/>
    </ligand>
</feature>
<keyword evidence="4" id="KW-0418">Kinase</keyword>
<dbReference type="SUPFAM" id="SSF56112">
    <property type="entry name" value="Protein kinase-like (PK-like)"/>
    <property type="match status" value="1"/>
</dbReference>
<evidence type="ECO:0000256" key="3">
    <source>
        <dbReference type="ARBA" id="ARBA00022741"/>
    </source>
</evidence>
<keyword evidence="5 6" id="KW-0067">ATP-binding</keyword>
<gene>
    <name evidence="9" type="ORF">Rsub_06167</name>
</gene>
<proteinExistence type="predicted"/>
<dbReference type="PANTHER" id="PTHR23257:SF963">
    <property type="entry name" value="AT08303P"/>
    <property type="match status" value="1"/>
</dbReference>
<comment type="caution">
    <text evidence="9">The sequence shown here is derived from an EMBL/GenBank/DDBJ whole genome shotgun (WGS) entry which is preliminary data.</text>
</comment>
<reference evidence="9 10" key="1">
    <citation type="journal article" date="2018" name="Sci. Rep.">
        <title>Raphidocelis subcapitata (=Pseudokirchneriella subcapitata) provides an insight into genome evolution and environmental adaptations in the Sphaeropleales.</title>
        <authorList>
            <person name="Suzuki S."/>
            <person name="Yamaguchi H."/>
            <person name="Nakajima N."/>
            <person name="Kawachi M."/>
        </authorList>
    </citation>
    <scope>NUCLEOTIDE SEQUENCE [LARGE SCALE GENOMIC DNA]</scope>
    <source>
        <strain evidence="9 10">NIES-35</strain>
    </source>
</reference>
<keyword evidence="2" id="KW-0808">Transferase</keyword>
<dbReference type="PROSITE" id="PS00108">
    <property type="entry name" value="PROTEIN_KINASE_ST"/>
    <property type="match status" value="1"/>
</dbReference>
<dbReference type="InParanoid" id="A0A2V0P212"/>
<dbReference type="Gene3D" id="3.30.200.20">
    <property type="entry name" value="Phosphorylase Kinase, domain 1"/>
    <property type="match status" value="1"/>
</dbReference>
<evidence type="ECO:0000259" key="8">
    <source>
        <dbReference type="PROSITE" id="PS50011"/>
    </source>
</evidence>
<evidence type="ECO:0000256" key="5">
    <source>
        <dbReference type="ARBA" id="ARBA00022840"/>
    </source>
</evidence>